<dbReference type="STRING" id="238.BBD35_11265"/>
<dbReference type="RefSeq" id="WP_069214039.1">
    <property type="nucleotide sequence ID" value="NZ_CP016378.1"/>
</dbReference>
<evidence type="ECO:0000256" key="1">
    <source>
        <dbReference type="SAM" id="SignalP"/>
    </source>
</evidence>
<sequence>MKKLKKIGLFAIIISLSAMLASCNNDNRDENTGSSAKAAFSFVTPHNKEIKDSIVYIPSGYTVTKTSPSSTVITNSGTARFKNISTYSGNTNNYVFMWTLSDSADNSVVQTGNTENFDLDLSAKTGKYKLKLVIYDKSTYTKTSAPLTSLSKTVVITDDRLLKSITIDSLSNDFAWPATIPKDANAEIFVRIYKTEKDQTAGQNPVFESKPVSIVNNGKINNIIIPVTGDIHLPVWRGVGSAKKEDYFFQLNYTYNGKSQVILRMLPSVDYETGFLSSDKSRLMDRRKFTEGTTSFTVISEFDYEHK</sequence>
<organism evidence="2 3">
    <name type="scientific">Elizabethkingia meningoseptica</name>
    <name type="common">Chryseobacterium meningosepticum</name>
    <dbReference type="NCBI Taxonomy" id="238"/>
    <lineage>
        <taxon>Bacteria</taxon>
        <taxon>Pseudomonadati</taxon>
        <taxon>Bacteroidota</taxon>
        <taxon>Flavobacteriia</taxon>
        <taxon>Flavobacteriales</taxon>
        <taxon>Weeksellaceae</taxon>
        <taxon>Elizabethkingia</taxon>
    </lineage>
</organism>
<dbReference type="AlphaFoldDB" id="A0A1V3TXF3"/>
<comment type="caution">
    <text evidence="2">The sequence shown here is derived from an EMBL/GenBank/DDBJ whole genome shotgun (WGS) entry which is preliminary data.</text>
</comment>
<keyword evidence="1" id="KW-0732">Signal</keyword>
<name>A0A1V3TXF3_ELIME</name>
<protein>
    <recommendedName>
        <fullName evidence="4">PKD domain-containing protein</fullName>
    </recommendedName>
</protein>
<proteinExistence type="predicted"/>
<dbReference type="EMBL" id="MPOG01000014">
    <property type="protein sequence ID" value="OOH94076.1"/>
    <property type="molecule type" value="Genomic_DNA"/>
</dbReference>
<dbReference type="Proteomes" id="UP000188947">
    <property type="component" value="Unassembled WGS sequence"/>
</dbReference>
<keyword evidence="3" id="KW-1185">Reference proteome</keyword>
<evidence type="ECO:0000313" key="2">
    <source>
        <dbReference type="EMBL" id="OOH94076.1"/>
    </source>
</evidence>
<evidence type="ECO:0008006" key="4">
    <source>
        <dbReference type="Google" id="ProtNLM"/>
    </source>
</evidence>
<feature type="chain" id="PRO_5010724138" description="PKD domain-containing protein" evidence="1">
    <location>
        <begin position="21"/>
        <end position="307"/>
    </location>
</feature>
<dbReference type="PROSITE" id="PS51257">
    <property type="entry name" value="PROKAR_LIPOPROTEIN"/>
    <property type="match status" value="1"/>
</dbReference>
<feature type="signal peptide" evidence="1">
    <location>
        <begin position="1"/>
        <end position="20"/>
    </location>
</feature>
<evidence type="ECO:0000313" key="3">
    <source>
        <dbReference type="Proteomes" id="UP000188947"/>
    </source>
</evidence>
<accession>A0A1V3TXF3</accession>
<gene>
    <name evidence="2" type="ORF">BMF97_11945</name>
</gene>
<reference evidence="2 3" key="1">
    <citation type="submission" date="2016-11" db="EMBL/GenBank/DDBJ databases">
        <title>Genome sequence and comparative genomic analysis of clinical strain Elizabethkingia meningoseptica 61421 PRCM.</title>
        <authorList>
            <person name="Wang M."/>
            <person name="Hu S."/>
            <person name="Cao L."/>
            <person name="Jiang T."/>
            <person name="Zhou Y."/>
            <person name="Ming D."/>
        </authorList>
    </citation>
    <scope>NUCLEOTIDE SEQUENCE [LARGE SCALE GENOMIC DNA]</scope>
    <source>
        <strain evidence="2 3">61421 PRCM</strain>
    </source>
</reference>